<dbReference type="Proteomes" id="UP000688947">
    <property type="component" value="Unassembled WGS sequence"/>
</dbReference>
<name>A0A329SX07_9STRA</name>
<dbReference type="AlphaFoldDB" id="A0A329SX07"/>
<dbReference type="OrthoDB" id="10268422at2759"/>
<dbReference type="EMBL" id="MJFZ01000053">
    <property type="protein sequence ID" value="RAW40102.1"/>
    <property type="molecule type" value="Genomic_DNA"/>
</dbReference>
<feature type="chain" id="PRO_5036328369" evidence="1">
    <location>
        <begin position="24"/>
        <end position="283"/>
    </location>
</feature>
<feature type="signal peptide" evidence="1">
    <location>
        <begin position="1"/>
        <end position="23"/>
    </location>
</feature>
<accession>A0A329SX07</accession>
<sequence>MRLLVVSAVLFKMQAWTLIRVRAKADVRSVKSSALSNKSCGTYPAMNCRAVTIWKKTTRTYHHSFVREQVRNVWCAYRSFRYCHRKEPMQKMKSRAHSFFGRVGVEDRLLGDIYERDQTARFLDGFNKHGEWASWDAFEKQFRIFCAETYQHFPMRTSTKVGYHNAQIKKSKTNVSGFIPEKWFHCCKTDMCTHGHKYVSRDKGIRTHITVRFTGCLAKLNATVPWGGNTRGWYLSAVAKGVHNHEVSKRLGPIMLKPGGFKTQFCLDEYAICIAWAPTLEEF</sequence>
<protein>
    <submittedName>
        <fullName evidence="3">Uncharacterized protein</fullName>
    </submittedName>
</protein>
<organism evidence="3 4">
    <name type="scientific">Phytophthora cactorum</name>
    <dbReference type="NCBI Taxonomy" id="29920"/>
    <lineage>
        <taxon>Eukaryota</taxon>
        <taxon>Sar</taxon>
        <taxon>Stramenopiles</taxon>
        <taxon>Oomycota</taxon>
        <taxon>Peronosporomycetes</taxon>
        <taxon>Peronosporales</taxon>
        <taxon>Peronosporaceae</taxon>
        <taxon>Phytophthora</taxon>
    </lineage>
</organism>
<comment type="caution">
    <text evidence="3">The sequence shown here is derived from an EMBL/GenBank/DDBJ whole genome shotgun (WGS) entry which is preliminary data.</text>
</comment>
<gene>
    <name evidence="2" type="ORF">JG687_00017768</name>
    <name evidence="3" type="ORF">PC110_g3654</name>
</gene>
<evidence type="ECO:0000313" key="2">
    <source>
        <dbReference type="EMBL" id="KAG6944602.1"/>
    </source>
</evidence>
<evidence type="ECO:0000256" key="1">
    <source>
        <dbReference type="SAM" id="SignalP"/>
    </source>
</evidence>
<reference evidence="3 4" key="1">
    <citation type="submission" date="2018-01" db="EMBL/GenBank/DDBJ databases">
        <title>Draft genome of the strawberry crown rot pathogen Phytophthora cactorum.</title>
        <authorList>
            <person name="Armitage A.D."/>
            <person name="Lysoe E."/>
            <person name="Nellist C.F."/>
            <person name="Harrison R.J."/>
            <person name="Brurberg M.B."/>
        </authorList>
    </citation>
    <scope>NUCLEOTIDE SEQUENCE [LARGE SCALE GENOMIC DNA]</scope>
    <source>
        <strain evidence="3 4">10300</strain>
    </source>
</reference>
<dbReference type="VEuPathDB" id="FungiDB:PC110_g3654"/>
<reference evidence="2" key="2">
    <citation type="submission" date="2021-01" db="EMBL/GenBank/DDBJ databases">
        <title>Phytophthora aleatoria, a newly-described species from Pinus radiata is distinct from Phytophthora cactorum isolates based on comparative genomics.</title>
        <authorList>
            <person name="Mcdougal R."/>
            <person name="Panda P."/>
            <person name="Williams N."/>
            <person name="Studholme D.J."/>
        </authorList>
    </citation>
    <scope>NUCLEOTIDE SEQUENCE</scope>
    <source>
        <strain evidence="2">NZFS 3830</strain>
    </source>
</reference>
<keyword evidence="1" id="KW-0732">Signal</keyword>
<dbReference type="Proteomes" id="UP000251314">
    <property type="component" value="Unassembled WGS sequence"/>
</dbReference>
<dbReference type="EMBL" id="JAENGZ010002175">
    <property type="protein sequence ID" value="KAG6944602.1"/>
    <property type="molecule type" value="Genomic_DNA"/>
</dbReference>
<keyword evidence="4" id="KW-1185">Reference proteome</keyword>
<evidence type="ECO:0000313" key="4">
    <source>
        <dbReference type="Proteomes" id="UP000251314"/>
    </source>
</evidence>
<evidence type="ECO:0000313" key="3">
    <source>
        <dbReference type="EMBL" id="RAW40102.1"/>
    </source>
</evidence>
<proteinExistence type="predicted"/>